<dbReference type="InterPro" id="IPR001461">
    <property type="entry name" value="Aspartic_peptidase_A1"/>
</dbReference>
<evidence type="ECO:0000256" key="8">
    <source>
        <dbReference type="ARBA" id="ARBA00077656"/>
    </source>
</evidence>
<dbReference type="FunFam" id="2.40.70.10:FF:000027">
    <property type="entry name" value="Aspartic proteinase Asp1 isoform A"/>
    <property type="match status" value="1"/>
</dbReference>
<name>A0A2N9F5G6_FAGSY</name>
<feature type="signal peptide" evidence="11">
    <location>
        <begin position="1"/>
        <end position="28"/>
    </location>
</feature>
<feature type="domain" description="Peptidase A1" evidence="12">
    <location>
        <begin position="67"/>
        <end position="413"/>
    </location>
</feature>
<evidence type="ECO:0000256" key="1">
    <source>
        <dbReference type="ARBA" id="ARBA00007447"/>
    </source>
</evidence>
<evidence type="ECO:0000256" key="2">
    <source>
        <dbReference type="ARBA" id="ARBA00022670"/>
    </source>
</evidence>
<evidence type="ECO:0000256" key="3">
    <source>
        <dbReference type="ARBA" id="ARBA00022729"/>
    </source>
</evidence>
<accession>A0A2N9F5G6</accession>
<keyword evidence="5 10" id="KW-0064">Aspartyl protease</keyword>
<organism evidence="13">
    <name type="scientific">Fagus sylvatica</name>
    <name type="common">Beechnut</name>
    <dbReference type="NCBI Taxonomy" id="28930"/>
    <lineage>
        <taxon>Eukaryota</taxon>
        <taxon>Viridiplantae</taxon>
        <taxon>Streptophyta</taxon>
        <taxon>Embryophyta</taxon>
        <taxon>Tracheophyta</taxon>
        <taxon>Spermatophyta</taxon>
        <taxon>Magnoliopsida</taxon>
        <taxon>eudicotyledons</taxon>
        <taxon>Gunneridae</taxon>
        <taxon>Pentapetalae</taxon>
        <taxon>rosids</taxon>
        <taxon>fabids</taxon>
        <taxon>Fagales</taxon>
        <taxon>Fagaceae</taxon>
        <taxon>Fagus</taxon>
    </lineage>
</organism>
<dbReference type="PROSITE" id="PS00141">
    <property type="entry name" value="ASP_PROTEASE"/>
    <property type="match status" value="1"/>
</dbReference>
<feature type="active site" evidence="9">
    <location>
        <position position="285"/>
    </location>
</feature>
<evidence type="ECO:0000256" key="7">
    <source>
        <dbReference type="ARBA" id="ARBA00068871"/>
    </source>
</evidence>
<keyword evidence="6 10" id="KW-0378">Hydrolase</keyword>
<evidence type="ECO:0000256" key="5">
    <source>
        <dbReference type="ARBA" id="ARBA00022750"/>
    </source>
</evidence>
<protein>
    <recommendedName>
        <fullName evidence="7">Aspartic proteinase Asp1</fullName>
    </recommendedName>
    <alternativeName>
        <fullName evidence="8">Nucellin-like protein</fullName>
    </alternativeName>
</protein>
<evidence type="ECO:0000256" key="11">
    <source>
        <dbReference type="SAM" id="SignalP"/>
    </source>
</evidence>
<keyword evidence="4" id="KW-0677">Repeat</keyword>
<dbReference type="Pfam" id="PF14541">
    <property type="entry name" value="TAXi_C"/>
    <property type="match status" value="1"/>
</dbReference>
<dbReference type="InterPro" id="IPR032861">
    <property type="entry name" value="TAXi_N"/>
</dbReference>
<evidence type="ECO:0000313" key="13">
    <source>
        <dbReference type="EMBL" id="SPC86207.1"/>
    </source>
</evidence>
<reference evidence="13" key="1">
    <citation type="submission" date="2018-02" db="EMBL/GenBank/DDBJ databases">
        <authorList>
            <person name="Cohen D.B."/>
            <person name="Kent A.D."/>
        </authorList>
    </citation>
    <scope>NUCLEOTIDE SEQUENCE</scope>
</reference>
<dbReference type="AlphaFoldDB" id="A0A2N9F5G6"/>
<dbReference type="InterPro" id="IPR033121">
    <property type="entry name" value="PEPTIDASE_A1"/>
</dbReference>
<gene>
    <name evidence="13" type="ORF">FSB_LOCUS14089</name>
</gene>
<evidence type="ECO:0000256" key="9">
    <source>
        <dbReference type="PIRSR" id="PIRSR601461-1"/>
    </source>
</evidence>
<dbReference type="PANTHER" id="PTHR13683">
    <property type="entry name" value="ASPARTYL PROTEASES"/>
    <property type="match status" value="1"/>
</dbReference>
<proteinExistence type="inferred from homology"/>
<evidence type="ECO:0000256" key="10">
    <source>
        <dbReference type="RuleBase" id="RU000454"/>
    </source>
</evidence>
<dbReference type="EMBL" id="OIVN01000835">
    <property type="protein sequence ID" value="SPC86207.1"/>
    <property type="molecule type" value="Genomic_DNA"/>
</dbReference>
<dbReference type="PANTHER" id="PTHR13683:SF227">
    <property type="entry name" value="EUKARYOTIC ASPARTYL PROTEASE FAMILY PROTEIN"/>
    <property type="match status" value="1"/>
</dbReference>
<evidence type="ECO:0000259" key="12">
    <source>
        <dbReference type="PROSITE" id="PS51767"/>
    </source>
</evidence>
<dbReference type="CDD" id="cd05475">
    <property type="entry name" value="nucellin_like"/>
    <property type="match status" value="1"/>
</dbReference>
<keyword evidence="3 11" id="KW-0732">Signal</keyword>
<sequence length="423" mass="45457">MGMKKQRIIALTSLFFLGLFATFRGCFSAANQPQLTQKKKGHPTANNRFGSSAVLAVQGNVYPLGYYYVNLKIGSPPKIYDLDIDTGSDLTWVQCDAPCSGCTKPRDRLYKPNNNVVTCVDPVCSAMHSPGSPGCKTPNEQCDYEVTYADDGSSLGVLVKDYFPIQFTNGSNISPRLAFGCGYNQKYSGSHSPPSTAGVLGLGNGKASILSQLRNVGLTRNVLGHCLSGKGGGYLFFGDDLVPSSGIVWAPFSSNSLGKHYSSGPAELVFGGKSTGVKGLIMIFDSGSSYTYFNSQAYQATVNLIKKDLNGKLKDATEDKSLPICWKGTKPFKSVGDVKTHFKPLVLSFTNAKNIQLQLAPEAYLIVTKNGNACLGILNGKEVGLGNLNIIGDISMQDKMVIYDNEKQLIGWAPANCDRLPKS</sequence>
<dbReference type="SUPFAM" id="SSF50630">
    <property type="entry name" value="Acid proteases"/>
    <property type="match status" value="1"/>
</dbReference>
<evidence type="ECO:0000256" key="4">
    <source>
        <dbReference type="ARBA" id="ARBA00022737"/>
    </source>
</evidence>
<keyword evidence="2 10" id="KW-0645">Protease</keyword>
<dbReference type="InterPro" id="IPR032799">
    <property type="entry name" value="TAXi_C"/>
</dbReference>
<dbReference type="PROSITE" id="PS51767">
    <property type="entry name" value="PEPTIDASE_A1"/>
    <property type="match status" value="1"/>
</dbReference>
<feature type="active site" evidence="9">
    <location>
        <position position="85"/>
    </location>
</feature>
<dbReference type="GO" id="GO:0004190">
    <property type="term" value="F:aspartic-type endopeptidase activity"/>
    <property type="evidence" value="ECO:0007669"/>
    <property type="project" value="UniProtKB-KW"/>
</dbReference>
<dbReference type="InterPro" id="IPR021109">
    <property type="entry name" value="Peptidase_aspartic_dom_sf"/>
</dbReference>
<dbReference type="Pfam" id="PF14543">
    <property type="entry name" value="TAXi_N"/>
    <property type="match status" value="1"/>
</dbReference>
<comment type="similarity">
    <text evidence="1 10">Belongs to the peptidase A1 family.</text>
</comment>
<feature type="chain" id="PRO_5014906040" description="Aspartic proteinase Asp1" evidence="11">
    <location>
        <begin position="29"/>
        <end position="423"/>
    </location>
</feature>
<dbReference type="InterPro" id="IPR001969">
    <property type="entry name" value="Aspartic_peptidase_AS"/>
</dbReference>
<dbReference type="GO" id="GO:0006508">
    <property type="term" value="P:proteolysis"/>
    <property type="evidence" value="ECO:0007669"/>
    <property type="project" value="UniProtKB-KW"/>
</dbReference>
<dbReference type="Gene3D" id="2.40.70.10">
    <property type="entry name" value="Acid Proteases"/>
    <property type="match status" value="2"/>
</dbReference>
<dbReference type="FunFam" id="2.40.70.10:FF:000015">
    <property type="entry name" value="Aspartyl protease family protein"/>
    <property type="match status" value="1"/>
</dbReference>
<dbReference type="InterPro" id="IPR033823">
    <property type="entry name" value="Nucellin"/>
</dbReference>
<dbReference type="PRINTS" id="PR00792">
    <property type="entry name" value="PEPSIN"/>
</dbReference>
<evidence type="ECO:0000256" key="6">
    <source>
        <dbReference type="ARBA" id="ARBA00022801"/>
    </source>
</evidence>